<accession>A0A553PKY8</accession>
<sequence>MLSLIKSKKKEGKRLLLGGLGKSNQSSKATGSAPSDHNQRQSLEEPLEKVSDSCLSIEIGARLNECGPNNNNNIKITSISRGDAGGGGKTVDWSQTEEFSPEIPSKMMRPSSRALGEVLISDRPRRTSSQAPTDRPPSRGTSMERPSSRMSGNNPHLPTPERPSSRNSNSGRTRQPRLGISTGPYLFDDDPGIMSEVETSSTRFRRPSGGVGKSNNNSNSNNKHNNAHSSSNSSASSVPFGKGGGRARSASNASSRTVTIRASPSPLFSEDDPGIMSEAETSSTARSKRGNRVRNSIPMGSLTLNRHQQQLSKSQQGHLRLPNRRHQAYQSSTMFEEDPGIMSEAETASTSSKRRRHGTKTTLPVVRTPSKTLERPLGLVFLIYRGDTKRALLPNEITSVDTVKALFVRSFNKILTMDYMDSPRVKLYIHDGAKDIFYELEKLNEIRDRTILKVFEADSSGRGPAGLGPSGLPPITNTDEYNAASEAATVHIPGLMPDPEYVDAQYVVSNKMRQKSNASTLPRNAFSSLDPASNGILPVVSIGSRTGLSGSEITLPSAPRSYSSSSSSNGPSVSGTGNSGTSALGERSKTLGPGFMRGHHPHSRLNDQSLNGTKRVESGYVSSPDGNYDFSFVESKPSRFSSQPRGRYYPGPANTEEAKARMMNMEAQLSQLTGMVEKALKHKKLGKKQVSFDRTVSYSDEKPPQGILVTSKRNNNNNSLVNGQSGSSNSSSSNMTCITNTSSSHNIPTSMHDIASGKAHQQFFNPQRVCLTDNEFQGHLKRLHRTTKDLKQEVRVLRRLTQLQSMAMKDLVQDTYLKLREACVSFSSHNGLMSSAEDLELWRIANDEELFSRELNELLQKIAALESQVEEVRSGVINKKNKIMLQDVESMALILSQCSKTVTQLRQAYPTLETNLKSSLDSTSKGCVGSREPIVVAEFLKKSLDRIDSAWRRSKKLTGTLVTLKRLASVQEQRFHPGSNSSINDISLSPPPSELSRAASISSNRESTLDDLLDALQTYSIPSPSPSPKPSMGLLNSNHNPPATPLQTAKVRPQSHLPSLEEPPITSSSLASSPAKKIPSSTLSSGDQKPPCPPPRLPTSDGLSPVSSSSVSLTPPATKPKPSLDVLSKSLSVSNGYGGSGNNASSQGLHQTRSSSVSGGSSGNGGERQDPGGQEDVLDTRHQELITRQRQLQEQYQRLQEMQKKSKVGNGAASSSSLVPSNGAIPHKKPSHETQEESNSNGTSEMTT</sequence>
<feature type="compositionally biased region" description="Low complexity" evidence="2">
    <location>
        <begin position="557"/>
        <end position="583"/>
    </location>
</feature>
<evidence type="ECO:0008006" key="5">
    <source>
        <dbReference type="Google" id="ProtNLM"/>
    </source>
</evidence>
<feature type="compositionally biased region" description="Polar residues" evidence="2">
    <location>
        <begin position="302"/>
        <end position="317"/>
    </location>
</feature>
<dbReference type="EMBL" id="VCGU01000003">
    <property type="protein sequence ID" value="TRY78346.1"/>
    <property type="molecule type" value="Genomic_DNA"/>
</dbReference>
<dbReference type="STRING" id="6832.A0A553PKY8"/>
<dbReference type="GO" id="GO:0005737">
    <property type="term" value="C:cytoplasm"/>
    <property type="evidence" value="ECO:0007669"/>
    <property type="project" value="TreeGrafter"/>
</dbReference>
<feature type="region of interest" description="Disordered" evidence="2">
    <location>
        <begin position="973"/>
        <end position="1003"/>
    </location>
</feature>
<dbReference type="Gene3D" id="1.20.58.1540">
    <property type="entry name" value="Actin interacting protein 3, C-terminal domain"/>
    <property type="match status" value="1"/>
</dbReference>
<dbReference type="PANTHER" id="PTHR22741:SF10">
    <property type="entry name" value="COILED-COIL DOMAIN-CONTAINING PROTEIN CG32809"/>
    <property type="match status" value="1"/>
</dbReference>
<evidence type="ECO:0000256" key="1">
    <source>
        <dbReference type="SAM" id="Coils"/>
    </source>
</evidence>
<keyword evidence="4" id="KW-1185">Reference proteome</keyword>
<feature type="compositionally biased region" description="Low complexity" evidence="2">
    <location>
        <begin position="213"/>
        <end position="237"/>
    </location>
</feature>
<dbReference type="PANTHER" id="PTHR22741">
    <property type="entry name" value="P140CAP/SNIP-RELATED"/>
    <property type="match status" value="1"/>
</dbReference>
<dbReference type="AlphaFoldDB" id="A0A553PKY8"/>
<feature type="compositionally biased region" description="Low complexity" evidence="2">
    <location>
        <begin position="1188"/>
        <end position="1200"/>
    </location>
</feature>
<feature type="region of interest" description="Disordered" evidence="2">
    <location>
        <begin position="551"/>
        <end position="622"/>
    </location>
</feature>
<name>A0A553PKY8_TIGCA</name>
<feature type="compositionally biased region" description="Polar residues" evidence="2">
    <location>
        <begin position="978"/>
        <end position="987"/>
    </location>
</feature>
<evidence type="ECO:0000313" key="3">
    <source>
        <dbReference type="EMBL" id="TRY78346.1"/>
    </source>
</evidence>
<protein>
    <recommendedName>
        <fullName evidence="5">Actin interacting protein 3-like C-terminal domain-containing protein</fullName>
    </recommendedName>
</protein>
<feature type="region of interest" description="Disordered" evidence="2">
    <location>
        <begin position="1018"/>
        <end position="1248"/>
    </location>
</feature>
<gene>
    <name evidence="3" type="ORF">TCAL_13571</name>
</gene>
<feature type="compositionally biased region" description="Basic and acidic residues" evidence="2">
    <location>
        <begin position="37"/>
        <end position="48"/>
    </location>
</feature>
<organism evidence="3 4">
    <name type="scientific">Tigriopus californicus</name>
    <name type="common">Marine copepod</name>
    <dbReference type="NCBI Taxonomy" id="6832"/>
    <lineage>
        <taxon>Eukaryota</taxon>
        <taxon>Metazoa</taxon>
        <taxon>Ecdysozoa</taxon>
        <taxon>Arthropoda</taxon>
        <taxon>Crustacea</taxon>
        <taxon>Multicrustacea</taxon>
        <taxon>Hexanauplia</taxon>
        <taxon>Copepoda</taxon>
        <taxon>Harpacticoida</taxon>
        <taxon>Harpacticidae</taxon>
        <taxon>Tigriopus</taxon>
    </lineage>
</organism>
<feature type="compositionally biased region" description="Low complexity" evidence="2">
    <location>
        <begin position="1098"/>
        <end position="1135"/>
    </location>
</feature>
<evidence type="ECO:0000313" key="4">
    <source>
        <dbReference type="Proteomes" id="UP000318571"/>
    </source>
</evidence>
<feature type="region of interest" description="Disordered" evidence="2">
    <location>
        <begin position="15"/>
        <end position="48"/>
    </location>
</feature>
<feature type="compositionally biased region" description="Polar residues" evidence="2">
    <location>
        <begin position="1034"/>
        <end position="1047"/>
    </location>
</feature>
<dbReference type="InterPro" id="IPR051825">
    <property type="entry name" value="SRCIN1"/>
</dbReference>
<proteinExistence type="predicted"/>
<feature type="compositionally biased region" description="Polar residues" evidence="2">
    <location>
        <begin position="24"/>
        <end position="36"/>
    </location>
</feature>
<dbReference type="Proteomes" id="UP000318571">
    <property type="component" value="Chromosome 11"/>
</dbReference>
<feature type="compositionally biased region" description="Basic and acidic residues" evidence="2">
    <location>
        <begin position="1178"/>
        <end position="1187"/>
    </location>
</feature>
<comment type="caution">
    <text evidence="3">The sequence shown here is derived from an EMBL/GenBank/DDBJ whole genome shotgun (WGS) entry which is preliminary data.</text>
</comment>
<feature type="compositionally biased region" description="Low complexity" evidence="2">
    <location>
        <begin position="710"/>
        <end position="735"/>
    </location>
</feature>
<feature type="region of interest" description="Disordered" evidence="2">
    <location>
        <begin position="696"/>
        <end position="735"/>
    </location>
</feature>
<evidence type="ECO:0000256" key="2">
    <source>
        <dbReference type="SAM" id="MobiDB-lite"/>
    </source>
</evidence>
<keyword evidence="1" id="KW-0175">Coiled coil</keyword>
<feature type="compositionally biased region" description="Low complexity" evidence="2">
    <location>
        <begin position="247"/>
        <end position="256"/>
    </location>
</feature>
<feature type="coiled-coil region" evidence="1">
    <location>
        <begin position="848"/>
        <end position="875"/>
    </location>
</feature>
<feature type="compositionally biased region" description="Low complexity" evidence="2">
    <location>
        <begin position="1142"/>
        <end position="1159"/>
    </location>
</feature>
<reference evidence="3 4" key="1">
    <citation type="journal article" date="2018" name="Nat. Ecol. Evol.">
        <title>Genomic signatures of mitonuclear coevolution across populations of Tigriopus californicus.</title>
        <authorList>
            <person name="Barreto F.S."/>
            <person name="Watson E.T."/>
            <person name="Lima T.G."/>
            <person name="Willett C.S."/>
            <person name="Edmands S."/>
            <person name="Li W."/>
            <person name="Burton R.S."/>
        </authorList>
    </citation>
    <scope>NUCLEOTIDE SEQUENCE [LARGE SCALE GENOMIC DNA]</scope>
    <source>
        <strain evidence="3 4">San Diego</strain>
    </source>
</reference>
<feature type="region of interest" description="Disordered" evidence="2">
    <location>
        <begin position="76"/>
        <end position="320"/>
    </location>
</feature>
<feature type="compositionally biased region" description="Polar residues" evidence="2">
    <location>
        <begin position="139"/>
        <end position="156"/>
    </location>
</feature>
<feature type="compositionally biased region" description="Polar residues" evidence="2">
    <location>
        <begin position="1237"/>
        <end position="1248"/>
    </location>
</feature>